<proteinExistence type="predicted"/>
<dbReference type="PANTHER" id="PTHR13271">
    <property type="entry name" value="UNCHARACTERIZED PUTATIVE METHYLTRANSFERASE"/>
    <property type="match status" value="1"/>
</dbReference>
<dbReference type="SUPFAM" id="SSF82199">
    <property type="entry name" value="SET domain"/>
    <property type="match status" value="2"/>
</dbReference>
<evidence type="ECO:0000313" key="3">
    <source>
        <dbReference type="EMBL" id="CDO92312.1"/>
    </source>
</evidence>
<name>A0A0A8L2I2_9SACH</name>
<feature type="region of interest" description="Disordered" evidence="1">
    <location>
        <begin position="289"/>
        <end position="324"/>
    </location>
</feature>
<feature type="region of interest" description="Disordered" evidence="1">
    <location>
        <begin position="411"/>
        <end position="453"/>
    </location>
</feature>
<feature type="compositionally biased region" description="Acidic residues" evidence="1">
    <location>
        <begin position="413"/>
        <end position="453"/>
    </location>
</feature>
<dbReference type="PANTHER" id="PTHR13271:SF128">
    <property type="entry name" value="RIBOSOMAL LYSINE N-METHYLTRANSFERASE 3"/>
    <property type="match status" value="1"/>
</dbReference>
<dbReference type="GO" id="GO:0016279">
    <property type="term" value="F:protein-lysine N-methyltransferase activity"/>
    <property type="evidence" value="ECO:0007669"/>
    <property type="project" value="TreeGrafter"/>
</dbReference>
<comment type="caution">
    <text evidence="3">The sequence shown here is derived from an EMBL/GenBank/DDBJ whole genome shotgun (WGS) entry which is preliminary data.</text>
</comment>
<dbReference type="EMBL" id="CCBQ010000012">
    <property type="protein sequence ID" value="CDO92312.1"/>
    <property type="molecule type" value="Genomic_DNA"/>
</dbReference>
<feature type="domain" description="SET" evidence="2">
    <location>
        <begin position="26"/>
        <end position="349"/>
    </location>
</feature>
<dbReference type="PROSITE" id="PS50280">
    <property type="entry name" value="SET"/>
    <property type="match status" value="1"/>
</dbReference>
<dbReference type="CDD" id="cd10527">
    <property type="entry name" value="SET_LSMT"/>
    <property type="match status" value="1"/>
</dbReference>
<dbReference type="OrthoDB" id="441812at2759"/>
<evidence type="ECO:0000256" key="1">
    <source>
        <dbReference type="SAM" id="MobiDB-lite"/>
    </source>
</evidence>
<dbReference type="AlphaFoldDB" id="A0A0A8L2I2"/>
<dbReference type="Gene3D" id="3.90.1410.10">
    <property type="entry name" value="set domain protein methyltransferase, domain 1"/>
    <property type="match status" value="1"/>
</dbReference>
<keyword evidence="4" id="KW-1185">Reference proteome</keyword>
<reference evidence="3 4" key="1">
    <citation type="submission" date="2014-03" db="EMBL/GenBank/DDBJ databases">
        <title>The genome of Kluyveromyces dobzhanskii.</title>
        <authorList>
            <person name="Nystedt B."/>
            <person name="Astrom S."/>
        </authorList>
    </citation>
    <scope>NUCLEOTIDE SEQUENCE [LARGE SCALE GENOMIC DNA]</scope>
    <source>
        <strain evidence="3 4">CBS 2104</strain>
    </source>
</reference>
<dbReference type="InterPro" id="IPR050600">
    <property type="entry name" value="SETD3_SETD6_MTase"/>
</dbReference>
<dbReference type="InterPro" id="IPR046341">
    <property type="entry name" value="SET_dom_sf"/>
</dbReference>
<organism evidence="3 4">
    <name type="scientific">Kluyveromyces dobzhanskii CBS 2104</name>
    <dbReference type="NCBI Taxonomy" id="1427455"/>
    <lineage>
        <taxon>Eukaryota</taxon>
        <taxon>Fungi</taxon>
        <taxon>Dikarya</taxon>
        <taxon>Ascomycota</taxon>
        <taxon>Saccharomycotina</taxon>
        <taxon>Saccharomycetes</taxon>
        <taxon>Saccharomycetales</taxon>
        <taxon>Saccharomycetaceae</taxon>
        <taxon>Kluyveromyces</taxon>
    </lineage>
</organism>
<gene>
    <name evidence="3" type="ORF">KLDO_g632</name>
</gene>
<dbReference type="Proteomes" id="UP000031516">
    <property type="component" value="Unassembled WGS sequence"/>
</dbReference>
<evidence type="ECO:0000259" key="2">
    <source>
        <dbReference type="PROSITE" id="PS50280"/>
    </source>
</evidence>
<sequence>MSNTQSTDKDDILSFVEASKGFFHTTGCQIRESEHGGLGVFALKNLKEETVLLRVPKASVFSAENSSIANLLVDSDIKGILALQLAFIYEVFVFGAESHWYKYLKSIKHKQNGKLYLPPAYWDDEEKKLLNKTALDKVFQALSPQEEIEDGFTVGLTLAKKWRQDFGLQIPTLFDFDTEDPIQASSNLKEFAAIVFAISSRVFEIDNYHDSGLVAIADLFNHDTTSPDVRFESVYDVCELCGEMGDCRHVIAEMRLLDMKMEQAVNKENGHAPRETGTISNSVIEELEKELNSSETQQTNDAKVEESSEDDTEETPEKKMPANIDPDECVDIALANDVEAGEEIFNSYGDHSNAYLLARYGFCVPDNPHDVVDLSDELLEYIQQNSSRFGERMEWWEDELHTMFKEWFLATREEDEDEDGDNDEEEEKEEEEEEEEEIDQEMEEIDEEGEDDQADSRGFVYLEYSGKPNEILLAIINLLTMTPSAYKSLSAARGDAEKLAKRLPLLEGKLSGDGKRLLKRISAAKKYAKLPPKLDTYTLQQIGILVSCEKQILDRVR</sequence>
<protein>
    <submittedName>
        <fullName evidence="3">WGS project CCBQ000000000 data, contig 00016</fullName>
    </submittedName>
</protein>
<dbReference type="InterPro" id="IPR001214">
    <property type="entry name" value="SET_dom"/>
</dbReference>
<accession>A0A0A8L2I2</accession>
<dbReference type="GO" id="GO:0005634">
    <property type="term" value="C:nucleus"/>
    <property type="evidence" value="ECO:0007669"/>
    <property type="project" value="TreeGrafter"/>
</dbReference>
<evidence type="ECO:0000313" key="4">
    <source>
        <dbReference type="Proteomes" id="UP000031516"/>
    </source>
</evidence>